<evidence type="ECO:0000313" key="4">
    <source>
        <dbReference type="Proteomes" id="UP000294616"/>
    </source>
</evidence>
<dbReference type="AlphaFoldDB" id="A0A4R1M203"/>
<gene>
    <name evidence="3" type="ORF">C8N28_0693</name>
</gene>
<name>A0A4R1M203_9SPHI</name>
<dbReference type="EMBL" id="SMGO01000001">
    <property type="protein sequence ID" value="TCK85387.1"/>
    <property type="molecule type" value="Genomic_DNA"/>
</dbReference>
<feature type="transmembrane region" description="Helical" evidence="1">
    <location>
        <begin position="89"/>
        <end position="109"/>
    </location>
</feature>
<organism evidence="3 4">
    <name type="scientific">Albibacterium bauzanense</name>
    <dbReference type="NCBI Taxonomy" id="653929"/>
    <lineage>
        <taxon>Bacteria</taxon>
        <taxon>Pseudomonadati</taxon>
        <taxon>Bacteroidota</taxon>
        <taxon>Sphingobacteriia</taxon>
        <taxon>Sphingobacteriales</taxon>
        <taxon>Sphingobacteriaceae</taxon>
        <taxon>Albibacterium</taxon>
    </lineage>
</organism>
<dbReference type="SUPFAM" id="SSF74653">
    <property type="entry name" value="TolA/TonB C-terminal domain"/>
    <property type="match status" value="1"/>
</dbReference>
<comment type="caution">
    <text evidence="3">The sequence shown here is derived from an EMBL/GenBank/DDBJ whole genome shotgun (WGS) entry which is preliminary data.</text>
</comment>
<keyword evidence="1" id="KW-1133">Transmembrane helix</keyword>
<keyword evidence="4" id="KW-1185">Reference proteome</keyword>
<evidence type="ECO:0000313" key="3">
    <source>
        <dbReference type="EMBL" id="TCK85387.1"/>
    </source>
</evidence>
<dbReference type="Gene3D" id="3.30.1150.10">
    <property type="match status" value="1"/>
</dbReference>
<dbReference type="PANTHER" id="PTHR33446:SF2">
    <property type="entry name" value="PROTEIN TONB"/>
    <property type="match status" value="1"/>
</dbReference>
<protein>
    <submittedName>
        <fullName evidence="3">TonB-like protein</fullName>
    </submittedName>
</protein>
<dbReference type="OrthoDB" id="649093at2"/>
<feature type="transmembrane region" description="Helical" evidence="1">
    <location>
        <begin position="34"/>
        <end position="53"/>
    </location>
</feature>
<evidence type="ECO:0000259" key="2">
    <source>
        <dbReference type="Pfam" id="PF05569"/>
    </source>
</evidence>
<dbReference type="GO" id="GO:0031992">
    <property type="term" value="F:energy transducer activity"/>
    <property type="evidence" value="ECO:0007669"/>
    <property type="project" value="TreeGrafter"/>
</dbReference>
<dbReference type="Pfam" id="PF05569">
    <property type="entry name" value="Peptidase_M56"/>
    <property type="match status" value="1"/>
</dbReference>
<dbReference type="InterPro" id="IPR051045">
    <property type="entry name" value="TonB-dependent_transducer"/>
</dbReference>
<reference evidence="3 4" key="1">
    <citation type="submission" date="2019-03" db="EMBL/GenBank/DDBJ databases">
        <title>Genomic Encyclopedia of Archaeal and Bacterial Type Strains, Phase II (KMG-II): from individual species to whole genera.</title>
        <authorList>
            <person name="Goeker M."/>
        </authorList>
    </citation>
    <scope>NUCLEOTIDE SEQUENCE [LARGE SCALE GENOMIC DNA]</scope>
    <source>
        <strain evidence="3 4">DSM 22554</strain>
    </source>
</reference>
<feature type="transmembrane region" description="Helical" evidence="1">
    <location>
        <begin position="248"/>
        <end position="265"/>
    </location>
</feature>
<dbReference type="RefSeq" id="WP_132221544.1">
    <property type="nucleotide sequence ID" value="NZ_SMGO01000001.1"/>
</dbReference>
<keyword evidence="1" id="KW-0472">Membrane</keyword>
<evidence type="ECO:0000256" key="1">
    <source>
        <dbReference type="SAM" id="Phobius"/>
    </source>
</evidence>
<sequence length="419" mass="47460">MEYLLWANAYLAIFYGFYWFFLRKETFFQLNRLYLIGSTLFSFIIPLLDLKIFKASSELFSTVLPISAVLPLAEINPATVSYSNSESGLSALTTIYTIGCSLSILWLLYRLFIFKKNLNKPASGDAYSFLNFVRVDPNIDGYAKVVAHEDIHAQEYHSLDILFFEFIQIINWFNPLVYFLLRSVKLNHEYIADEKATSTNDDRINYANLLVSHAFSTPVHSIMNNFFNKPFLKSRVTMLFKNKSKKSVLIRFSLLIPVMLIAFALQSGKSIETSAKPLVTLNNPVTSPLNTIEETSGENSKATNEPTDTHIFTSVEEPPEPIGGLEEFYKYIGENANFSKEAYPASDSNSNVRVLVSFIVETDGSLSTIKSLRDPGHGTFEEVKRLLENAPKWKPGIQNTRPVRVQFTLPIQLNSLAKS</sequence>
<accession>A0A4R1M203</accession>
<dbReference type="PANTHER" id="PTHR33446">
    <property type="entry name" value="PROTEIN TONB-RELATED"/>
    <property type="match status" value="1"/>
</dbReference>
<keyword evidence="1" id="KW-0812">Transmembrane</keyword>
<dbReference type="GO" id="GO:0098797">
    <property type="term" value="C:plasma membrane protein complex"/>
    <property type="evidence" value="ECO:0007669"/>
    <property type="project" value="TreeGrafter"/>
</dbReference>
<dbReference type="InterPro" id="IPR008756">
    <property type="entry name" value="Peptidase_M56"/>
</dbReference>
<feature type="domain" description="Peptidase M56" evidence="2">
    <location>
        <begin position="145"/>
        <end position="239"/>
    </location>
</feature>
<proteinExistence type="predicted"/>
<dbReference type="Proteomes" id="UP000294616">
    <property type="component" value="Unassembled WGS sequence"/>
</dbReference>
<feature type="transmembrane region" description="Helical" evidence="1">
    <location>
        <begin position="6"/>
        <end position="22"/>
    </location>
</feature>